<sequence length="106" mass="11423">MMDVRTLAAKAKAGREAANQAPSNTLEPGARSVTSFECTPLSDQTKATVEENILLEILARLPDGIPALENAINRSCTRLVDAEELDALRAKKEEVICTIRASLPAF</sequence>
<organism evidence="2 3">
    <name type="scientific">Acetobacter cerevisiae</name>
    <dbReference type="NCBI Taxonomy" id="178900"/>
    <lineage>
        <taxon>Bacteria</taxon>
        <taxon>Pseudomonadati</taxon>
        <taxon>Pseudomonadota</taxon>
        <taxon>Alphaproteobacteria</taxon>
        <taxon>Acetobacterales</taxon>
        <taxon>Acetobacteraceae</taxon>
        <taxon>Acetobacter</taxon>
    </lineage>
</organism>
<evidence type="ECO:0000313" key="3">
    <source>
        <dbReference type="Proteomes" id="UP001523543"/>
    </source>
</evidence>
<feature type="compositionally biased region" description="Low complexity" evidence="1">
    <location>
        <begin position="8"/>
        <end position="21"/>
    </location>
</feature>
<name>A0ABT1ERJ0_9PROT</name>
<accession>A0ABT1ERJ0</accession>
<reference evidence="2 3" key="1">
    <citation type="submission" date="2022-06" db="EMBL/GenBank/DDBJ databases">
        <title>Acetobacer genomes from food samples.</title>
        <authorList>
            <person name="Sombolestani A."/>
        </authorList>
    </citation>
    <scope>NUCLEOTIDE SEQUENCE [LARGE SCALE GENOMIC DNA]</scope>
    <source>
        <strain evidence="2 3">R-83281</strain>
    </source>
</reference>
<evidence type="ECO:0000313" key="2">
    <source>
        <dbReference type="EMBL" id="MCP1245996.1"/>
    </source>
</evidence>
<feature type="compositionally biased region" description="Polar residues" evidence="1">
    <location>
        <begin position="22"/>
        <end position="33"/>
    </location>
</feature>
<dbReference type="Proteomes" id="UP001523543">
    <property type="component" value="Unassembled WGS sequence"/>
</dbReference>
<gene>
    <name evidence="2" type="ORF">NKW54_08590</name>
</gene>
<dbReference type="EMBL" id="JAMYZR010000009">
    <property type="protein sequence ID" value="MCP1245996.1"/>
    <property type="molecule type" value="Genomic_DNA"/>
</dbReference>
<keyword evidence="3" id="KW-1185">Reference proteome</keyword>
<feature type="region of interest" description="Disordered" evidence="1">
    <location>
        <begin position="1"/>
        <end position="33"/>
    </location>
</feature>
<proteinExistence type="predicted"/>
<comment type="caution">
    <text evidence="2">The sequence shown here is derived from an EMBL/GenBank/DDBJ whole genome shotgun (WGS) entry which is preliminary data.</text>
</comment>
<evidence type="ECO:0000256" key="1">
    <source>
        <dbReference type="SAM" id="MobiDB-lite"/>
    </source>
</evidence>
<dbReference type="RefSeq" id="WP_253550241.1">
    <property type="nucleotide sequence ID" value="NZ_JAMYZR010000009.1"/>
</dbReference>
<protein>
    <submittedName>
        <fullName evidence="2">Uncharacterized protein</fullName>
    </submittedName>
</protein>